<feature type="compositionally biased region" description="Basic and acidic residues" evidence="1">
    <location>
        <begin position="240"/>
        <end position="254"/>
    </location>
</feature>
<feature type="compositionally biased region" description="Polar residues" evidence="1">
    <location>
        <begin position="137"/>
        <end position="150"/>
    </location>
</feature>
<feature type="region of interest" description="Disordered" evidence="1">
    <location>
        <begin position="114"/>
        <end position="283"/>
    </location>
</feature>
<proteinExistence type="predicted"/>
<evidence type="ECO:0000313" key="2">
    <source>
        <dbReference type="EMBL" id="CAG6779857.1"/>
    </source>
</evidence>
<protein>
    <submittedName>
        <fullName evidence="2">Uncharacterized protein</fullName>
    </submittedName>
</protein>
<sequence>MFGSLWYRLKPTIHLIRHGATLESNKFISKESVSLDTTDESVKSTEIISEVVKSDKKDSPLPVDSSTIPSVELDSSKLEESAPSADEINVAITTTINIDDNNFGSTATDIKTSASKNEKKKKTKYRKYSPEKEDQTIKSSENVKSLPSSQKRFESPKRGEEKQSRKSTEKEPEQNEPASSKGIEKVDILTERMPKDPKSEKSTDGKFSPKKGVSFDSEGESLKSETDSKSTQKLKKKPKSSKDPEFQPKSDKNAVAEFISKESTSYQKKGTNFRTKNWVKKLR</sequence>
<feature type="compositionally biased region" description="Basic and acidic residues" evidence="1">
    <location>
        <begin position="182"/>
        <end position="204"/>
    </location>
</feature>
<dbReference type="EMBL" id="HBUF01615822">
    <property type="protein sequence ID" value="CAG6779857.1"/>
    <property type="molecule type" value="Transcribed_RNA"/>
</dbReference>
<feature type="compositionally biased region" description="Basic residues" evidence="1">
    <location>
        <begin position="118"/>
        <end position="127"/>
    </location>
</feature>
<name>A0A8D9BBE1_9HEMI</name>
<feature type="compositionally biased region" description="Basic and acidic residues" evidence="1">
    <location>
        <begin position="220"/>
        <end position="230"/>
    </location>
</feature>
<accession>A0A8D9BBE1</accession>
<feature type="compositionally biased region" description="Basic and acidic residues" evidence="1">
    <location>
        <begin position="151"/>
        <end position="173"/>
    </location>
</feature>
<organism evidence="2">
    <name type="scientific">Cacopsylla melanoneura</name>
    <dbReference type="NCBI Taxonomy" id="428564"/>
    <lineage>
        <taxon>Eukaryota</taxon>
        <taxon>Metazoa</taxon>
        <taxon>Ecdysozoa</taxon>
        <taxon>Arthropoda</taxon>
        <taxon>Hexapoda</taxon>
        <taxon>Insecta</taxon>
        <taxon>Pterygota</taxon>
        <taxon>Neoptera</taxon>
        <taxon>Paraneoptera</taxon>
        <taxon>Hemiptera</taxon>
        <taxon>Sternorrhyncha</taxon>
        <taxon>Psylloidea</taxon>
        <taxon>Psyllidae</taxon>
        <taxon>Psyllinae</taxon>
        <taxon>Cacopsylla</taxon>
    </lineage>
</organism>
<reference evidence="2" key="1">
    <citation type="submission" date="2021-05" db="EMBL/GenBank/DDBJ databases">
        <authorList>
            <person name="Alioto T."/>
            <person name="Alioto T."/>
            <person name="Gomez Garrido J."/>
        </authorList>
    </citation>
    <scope>NUCLEOTIDE SEQUENCE</scope>
</reference>
<dbReference type="EMBL" id="HBUF01615821">
    <property type="protein sequence ID" value="CAG6779855.1"/>
    <property type="molecule type" value="Transcribed_RNA"/>
</dbReference>
<feature type="compositionally biased region" description="Polar residues" evidence="1">
    <location>
        <begin position="261"/>
        <end position="275"/>
    </location>
</feature>
<dbReference type="AlphaFoldDB" id="A0A8D9BBE1"/>
<dbReference type="EMBL" id="HBUF01615823">
    <property type="protein sequence ID" value="CAG6779859.1"/>
    <property type="molecule type" value="Transcribed_RNA"/>
</dbReference>
<feature type="region of interest" description="Disordered" evidence="1">
    <location>
        <begin position="53"/>
        <end position="85"/>
    </location>
</feature>
<evidence type="ECO:0000256" key="1">
    <source>
        <dbReference type="SAM" id="MobiDB-lite"/>
    </source>
</evidence>